<dbReference type="GO" id="GO:0016020">
    <property type="term" value="C:membrane"/>
    <property type="evidence" value="ECO:0007669"/>
    <property type="project" value="InterPro"/>
</dbReference>
<dbReference type="GeneTree" id="ENSGT00940000154880"/>
<dbReference type="GO" id="GO:0001965">
    <property type="term" value="F:G-protein alpha-subunit binding"/>
    <property type="evidence" value="ECO:0007669"/>
    <property type="project" value="TreeGrafter"/>
</dbReference>
<evidence type="ECO:0000259" key="4">
    <source>
        <dbReference type="SMART" id="SM00237"/>
    </source>
</evidence>
<dbReference type="InterPro" id="IPR003644">
    <property type="entry name" value="Calx_beta"/>
</dbReference>
<keyword evidence="6" id="KW-1185">Reference proteome</keyword>
<dbReference type="GO" id="GO:0007601">
    <property type="term" value="P:visual perception"/>
    <property type="evidence" value="ECO:0007669"/>
    <property type="project" value="TreeGrafter"/>
</dbReference>
<feature type="domain" description="Calx-beta" evidence="4">
    <location>
        <begin position="367"/>
        <end position="467"/>
    </location>
</feature>
<feature type="domain" description="Calx-beta" evidence="4">
    <location>
        <begin position="254"/>
        <end position="350"/>
    </location>
</feature>
<dbReference type="Ensembl" id="ENSMGAT00000022732.1">
    <property type="protein sequence ID" value="ENSMGAP00000027177.1"/>
    <property type="gene ID" value="ENSMGAG00000021056.1"/>
</dbReference>
<dbReference type="GO" id="GO:0010855">
    <property type="term" value="F:adenylate cyclase inhibitor activity"/>
    <property type="evidence" value="ECO:0007669"/>
    <property type="project" value="TreeGrafter"/>
</dbReference>
<evidence type="ECO:0000256" key="3">
    <source>
        <dbReference type="ARBA" id="ARBA00022837"/>
    </source>
</evidence>
<protein>
    <recommendedName>
        <fullName evidence="4">Calx-beta domain-containing protein</fullName>
    </recommendedName>
</protein>
<dbReference type="SUPFAM" id="SSF141072">
    <property type="entry name" value="CalX-like"/>
    <property type="match status" value="5"/>
</dbReference>
<accession>A0A803Y5Y0</accession>
<dbReference type="PANTHER" id="PTHR46682">
    <property type="entry name" value="ADHESION G-PROTEIN COUPLED RECEPTOR V1"/>
    <property type="match status" value="1"/>
</dbReference>
<keyword evidence="1" id="KW-0732">Signal</keyword>
<keyword evidence="2" id="KW-0677">Repeat</keyword>
<evidence type="ECO:0000313" key="6">
    <source>
        <dbReference type="Proteomes" id="UP000001645"/>
    </source>
</evidence>
<dbReference type="FunFam" id="2.60.40.2030:FF:000023">
    <property type="entry name" value="Adhesion G protein-coupled receptor V1"/>
    <property type="match status" value="1"/>
</dbReference>
<dbReference type="GO" id="GO:0032420">
    <property type="term" value="C:stereocilium"/>
    <property type="evidence" value="ECO:0007669"/>
    <property type="project" value="TreeGrafter"/>
</dbReference>
<dbReference type="Pfam" id="PF03160">
    <property type="entry name" value="Calx-beta"/>
    <property type="match status" value="4"/>
</dbReference>
<dbReference type="InParanoid" id="A0A803Y5Y0"/>
<dbReference type="SMART" id="SM00237">
    <property type="entry name" value="Calx_beta"/>
    <property type="match status" value="2"/>
</dbReference>
<dbReference type="GO" id="GO:0005737">
    <property type="term" value="C:cytoplasm"/>
    <property type="evidence" value="ECO:0007669"/>
    <property type="project" value="TreeGrafter"/>
</dbReference>
<name>A0A803Y5Y0_MELGA</name>
<dbReference type="PANTHER" id="PTHR46682:SF1">
    <property type="entry name" value="ADHESION G-PROTEIN COUPLED RECEPTOR V1"/>
    <property type="match status" value="1"/>
</dbReference>
<dbReference type="FunFam" id="2.60.40.2030:FF:000017">
    <property type="entry name" value="Adhesion G protein-coupled receptor V1"/>
    <property type="match status" value="1"/>
</dbReference>
<evidence type="ECO:0000313" key="5">
    <source>
        <dbReference type="Ensembl" id="ENSMGAP00000027177.1"/>
    </source>
</evidence>
<dbReference type="GO" id="GO:0071277">
    <property type="term" value="P:cellular response to calcium ion"/>
    <property type="evidence" value="ECO:0007669"/>
    <property type="project" value="TreeGrafter"/>
</dbReference>
<reference evidence="5 6" key="1">
    <citation type="journal article" date="2010" name="PLoS Biol.">
        <title>Multi-platform next-generation sequencing of the domestic turkey (Meleagris gallopavo): genome assembly and analysis.</title>
        <authorList>
            <person name="Dalloul R.A."/>
            <person name="Long J.A."/>
            <person name="Zimin A.V."/>
            <person name="Aslam L."/>
            <person name="Beal K."/>
            <person name="Blomberg L.A."/>
            <person name="Bouffard P."/>
            <person name="Burt D.W."/>
            <person name="Crasta O."/>
            <person name="Crooijmans R.P."/>
            <person name="Cooper K."/>
            <person name="Coulombe R.A."/>
            <person name="De S."/>
            <person name="Delany M.E."/>
            <person name="Dodgson J.B."/>
            <person name="Dong J.J."/>
            <person name="Evans C."/>
            <person name="Frederickson K.M."/>
            <person name="Flicek P."/>
            <person name="Florea L."/>
            <person name="Folkerts O."/>
            <person name="Groenen M.A."/>
            <person name="Harkins T.T."/>
            <person name="Herrero J."/>
            <person name="Hoffmann S."/>
            <person name="Megens H.J."/>
            <person name="Jiang A."/>
            <person name="de Jong P."/>
            <person name="Kaiser P."/>
            <person name="Kim H."/>
            <person name="Kim K.W."/>
            <person name="Kim S."/>
            <person name="Langenberger D."/>
            <person name="Lee M.K."/>
            <person name="Lee T."/>
            <person name="Mane S."/>
            <person name="Marcais G."/>
            <person name="Marz M."/>
            <person name="McElroy A.P."/>
            <person name="Modise T."/>
            <person name="Nefedov M."/>
            <person name="Notredame C."/>
            <person name="Paton I.R."/>
            <person name="Payne W.S."/>
            <person name="Pertea G."/>
            <person name="Prickett D."/>
            <person name="Puiu D."/>
            <person name="Qioa D."/>
            <person name="Raineri E."/>
            <person name="Ruffier M."/>
            <person name="Salzberg S.L."/>
            <person name="Schatz M.C."/>
            <person name="Scheuring C."/>
            <person name="Schmidt C.J."/>
            <person name="Schroeder S."/>
            <person name="Searle S.M."/>
            <person name="Smith E.J."/>
            <person name="Smith J."/>
            <person name="Sonstegard T.S."/>
            <person name="Stadler P.F."/>
            <person name="Tafer H."/>
            <person name="Tu Z.J."/>
            <person name="Van Tassell C.P."/>
            <person name="Vilella A.J."/>
            <person name="Williams K.P."/>
            <person name="Yorke J.A."/>
            <person name="Zhang L."/>
            <person name="Zhang H.B."/>
            <person name="Zhang X."/>
            <person name="Zhang Y."/>
            <person name="Reed K.M."/>
        </authorList>
    </citation>
    <scope>NUCLEOTIDE SEQUENCE [LARGE SCALE GENOMIC DNA]</scope>
</reference>
<sequence>MHFNPLLGIFHQFRNGQSFFSLFFLLVFLTQKLSIRQTLSTNRTFFIIISFSEGRFGQLQIFYSTSETDIVALAVEQGQDILAYYESPVQGIPDQPSKTRVNVSATSDPVYVCATQCLKEQACSAFTFSNASGIPLCLWLTSEISPLSNTSGFWTYKKNFTSAFTLFSTQANAGSDFQPVTRQWAIMEEGEEFANLTVTILPDDLPELDEKFTITLLKVELINISASLKNQPTIGQPNTSTVIIMMNGDAFGVFKIYSVSPNASEKGLYVEVEERPQASVQLMIHRTEGSLGQVTVQWHVTGGTATPNVDFTGVGETLVFAEGETNKSFIVSAKDDNEEEGEELFILKLICVHGGARISQENTTKLLFLNMESAFLVFVFSEPLTVTVQEGSAANFTVLRNGSVDVAVSVWYITVNGDATAEEGDFVPSEKSSIILFDIGEREQNLSVYINDDDIPETDETFYVLLLNSTGDTVIFKAGMATVIIEANDDPNGIFSLEPLEKAVEEGKRHFGNVSLSWQLFDNNSTLRPGEEFYETYGTVFFVDGERSKPVILHAISDRIPEFNEFYLLKLVNASGMVFHITIHFIPGRKELYLINQKETSTKKSIALNHSQEREIVEDTLSEDDLSYITDFTIWRQQGTFGVVRLGWEILSSTFSDGLPAMIDFLLLGSFPSSVKSQPHMRRHHSGTDSLFFCPLHFGFTCQSKLSFEKNLLPSFLRVSVENQILKYGFTTREIIILENDDPGGVFEFSSSSRGPYSIKEGESVELQIVRTRGSLVRQFLRYTVEPRDNNEFYGSTGILEFKPGEREILITLLTRLDGIPEVKIYIFFSSNCVHGHTWS</sequence>
<dbReference type="FunFam" id="2.60.40.2030:FF:000013">
    <property type="entry name" value="Adhesion G-protein coupled receptor V1"/>
    <property type="match status" value="1"/>
</dbReference>
<proteinExistence type="predicted"/>
<keyword evidence="3" id="KW-0106">Calcium</keyword>
<reference evidence="5" key="2">
    <citation type="submission" date="2025-08" db="UniProtKB">
        <authorList>
            <consortium name="Ensembl"/>
        </authorList>
    </citation>
    <scope>IDENTIFICATION</scope>
</reference>
<dbReference type="InterPro" id="IPR038081">
    <property type="entry name" value="CalX-like_sf"/>
</dbReference>
<dbReference type="AlphaFoldDB" id="A0A803Y5Y0"/>
<evidence type="ECO:0000256" key="2">
    <source>
        <dbReference type="ARBA" id="ARBA00022737"/>
    </source>
</evidence>
<dbReference type="Proteomes" id="UP000001645">
    <property type="component" value="Chromosome Z"/>
</dbReference>
<dbReference type="InterPro" id="IPR026919">
    <property type="entry name" value="ADGRV1"/>
</dbReference>
<reference evidence="5" key="3">
    <citation type="submission" date="2025-09" db="UniProtKB">
        <authorList>
            <consortium name="Ensembl"/>
        </authorList>
    </citation>
    <scope>IDENTIFICATION</scope>
</reference>
<dbReference type="GO" id="GO:0007605">
    <property type="term" value="P:sensory perception of sound"/>
    <property type="evidence" value="ECO:0007669"/>
    <property type="project" value="TreeGrafter"/>
</dbReference>
<organism evidence="5 6">
    <name type="scientific">Meleagris gallopavo</name>
    <name type="common">Wild turkey</name>
    <dbReference type="NCBI Taxonomy" id="9103"/>
    <lineage>
        <taxon>Eukaryota</taxon>
        <taxon>Metazoa</taxon>
        <taxon>Chordata</taxon>
        <taxon>Craniata</taxon>
        <taxon>Vertebrata</taxon>
        <taxon>Euteleostomi</taxon>
        <taxon>Archelosauria</taxon>
        <taxon>Archosauria</taxon>
        <taxon>Dinosauria</taxon>
        <taxon>Saurischia</taxon>
        <taxon>Theropoda</taxon>
        <taxon>Coelurosauria</taxon>
        <taxon>Aves</taxon>
        <taxon>Neognathae</taxon>
        <taxon>Galloanserae</taxon>
        <taxon>Galliformes</taxon>
        <taxon>Phasianidae</taxon>
        <taxon>Meleagridinae</taxon>
        <taxon>Meleagris</taxon>
    </lineage>
</organism>
<dbReference type="GO" id="GO:0004930">
    <property type="term" value="F:G protein-coupled receptor activity"/>
    <property type="evidence" value="ECO:0007669"/>
    <property type="project" value="InterPro"/>
</dbReference>
<evidence type="ECO:0000256" key="1">
    <source>
        <dbReference type="ARBA" id="ARBA00022729"/>
    </source>
</evidence>
<dbReference type="Gene3D" id="2.60.40.2030">
    <property type="match status" value="5"/>
</dbReference>